<dbReference type="PANTHER" id="PTHR46278">
    <property type="entry name" value="DEHYDROGENASE, PUTATIVE-RELATED"/>
    <property type="match status" value="1"/>
</dbReference>
<dbReference type="GO" id="GO:0046983">
    <property type="term" value="F:protein dimerization activity"/>
    <property type="evidence" value="ECO:0007669"/>
    <property type="project" value="InterPro"/>
</dbReference>
<dbReference type="RefSeq" id="WP_114796103.1">
    <property type="nucleotide sequence ID" value="NZ_QQZY01000003.1"/>
</dbReference>
<gene>
    <name evidence="15" type="ORF">Gocc_1701</name>
</gene>
<evidence type="ECO:0000256" key="1">
    <source>
        <dbReference type="ARBA" id="ARBA00005021"/>
    </source>
</evidence>
<evidence type="ECO:0000256" key="13">
    <source>
        <dbReference type="PIRSR" id="PIRSR000148-1"/>
    </source>
</evidence>
<comment type="subunit">
    <text evidence="5">Homodimer.</text>
</comment>
<comment type="pathway">
    <text evidence="1">Amino-acid biosynthesis; L-methionine biosynthesis via de novo pathway; L-homoserine from L-aspartate: step 2/3.</text>
</comment>
<dbReference type="GO" id="GO:0050661">
    <property type="term" value="F:NADP binding"/>
    <property type="evidence" value="ECO:0007669"/>
    <property type="project" value="InterPro"/>
</dbReference>
<dbReference type="GO" id="GO:0009086">
    <property type="term" value="P:methionine biosynthetic process"/>
    <property type="evidence" value="ECO:0007669"/>
    <property type="project" value="UniProtKB-KW"/>
</dbReference>
<evidence type="ECO:0000256" key="10">
    <source>
        <dbReference type="ARBA" id="ARBA00023002"/>
    </source>
</evidence>
<protein>
    <recommendedName>
        <fullName evidence="6">aspartate-semialdehyde dehydrogenase</fullName>
        <ecNumber evidence="6">1.2.1.11</ecNumber>
    </recommendedName>
</protein>
<comment type="pathway">
    <text evidence="2">Amino-acid biosynthesis; L-lysine biosynthesis via DAP pathway; (S)-tetrahydrodipicolinate from L-aspartate: step 2/4.</text>
</comment>
<sequence length="321" mass="33966">MGSPRIGVVGATGAVGTITLELLAGRGYQVRAFASARSAGTRLPFGDGDILVEEATHEALGAGDIDLFLFSVGTGASRELVPVAAGAGAICVDKSSAYRLVDGYPLVVPEVNGARALEALERDRIVANPNCCTIPLTCVLKPLHDAAGLRRVRVATYQSVSGAGAQRMEALRAEPTAEHNLVMDWSWEGDESDEESKLRAETRKILELPELPISATCVRVPVLVGHSEAIWIELEEPLSPERATELLQQAPSVRVLELPAFPTPRDAAGGDEVLVGRIRRDTASENGLALFLANDNLRKGAALNAIQIADLLLGVAAEPSR</sequence>
<dbReference type="Pfam" id="PF01118">
    <property type="entry name" value="Semialdhyde_dh"/>
    <property type="match status" value="1"/>
</dbReference>
<keyword evidence="8" id="KW-0791">Threonine biosynthesis</keyword>
<feature type="active site" description="Proton acceptor" evidence="13">
    <location>
        <position position="226"/>
    </location>
</feature>
<dbReference type="PIRSF" id="PIRSF000148">
    <property type="entry name" value="ASA_dh"/>
    <property type="match status" value="1"/>
</dbReference>
<reference evidence="16" key="2">
    <citation type="journal article" date="2019" name="MicrobiologyOpen">
        <title>High-quality draft genome sequence of Gaiella occulta isolated from a 150 meter deep mineral water borehole and comparison with the genome sequences of other deep-branching lineages of the phylum Actinobacteria.</title>
        <authorList>
            <person name="Severino R."/>
            <person name="Froufe H.J.C."/>
            <person name="Barroso C."/>
            <person name="Albuquerque L."/>
            <person name="Lobo-da-Cunha A."/>
            <person name="da Costa M.S."/>
            <person name="Egas C."/>
        </authorList>
    </citation>
    <scope>NUCLEOTIDE SEQUENCE [LARGE SCALE GENOMIC DNA]</scope>
    <source>
        <strain evidence="16">F2-233</strain>
    </source>
</reference>
<dbReference type="GO" id="GO:0009088">
    <property type="term" value="P:threonine biosynthetic process"/>
    <property type="evidence" value="ECO:0007669"/>
    <property type="project" value="UniProtKB-UniPathway"/>
</dbReference>
<dbReference type="InterPro" id="IPR012280">
    <property type="entry name" value="Semialdhyde_DH_dimer_dom"/>
</dbReference>
<evidence type="ECO:0000256" key="3">
    <source>
        <dbReference type="ARBA" id="ARBA00005097"/>
    </source>
</evidence>
<evidence type="ECO:0000313" key="16">
    <source>
        <dbReference type="Proteomes" id="UP000254134"/>
    </source>
</evidence>
<keyword evidence="11" id="KW-0486">Methionine biosynthesis</keyword>
<comment type="similarity">
    <text evidence="4">Belongs to the aspartate-semialdehyde dehydrogenase family.</text>
</comment>
<evidence type="ECO:0000256" key="12">
    <source>
        <dbReference type="ARBA" id="ARBA00047891"/>
    </source>
</evidence>
<proteinExistence type="inferred from homology"/>
<dbReference type="PROSITE" id="PS01103">
    <property type="entry name" value="ASD"/>
    <property type="match status" value="1"/>
</dbReference>
<evidence type="ECO:0000259" key="14">
    <source>
        <dbReference type="SMART" id="SM00859"/>
    </source>
</evidence>
<feature type="domain" description="Semialdehyde dehydrogenase NAD-binding" evidence="14">
    <location>
        <begin position="5"/>
        <end position="119"/>
    </location>
</feature>
<dbReference type="UniPathway" id="UPA00050">
    <property type="reaction ID" value="UER00463"/>
</dbReference>
<comment type="caution">
    <text evidence="15">The sequence shown here is derived from an EMBL/GenBank/DDBJ whole genome shotgun (WGS) entry which is preliminary data.</text>
</comment>
<name>A0A7M2YXF7_9ACTN</name>
<dbReference type="UniPathway" id="UPA00034">
    <property type="reaction ID" value="UER00016"/>
</dbReference>
<evidence type="ECO:0000256" key="8">
    <source>
        <dbReference type="ARBA" id="ARBA00022697"/>
    </source>
</evidence>
<evidence type="ECO:0000256" key="6">
    <source>
        <dbReference type="ARBA" id="ARBA00013120"/>
    </source>
</evidence>
<reference evidence="15 16" key="1">
    <citation type="submission" date="2018-07" db="EMBL/GenBank/DDBJ databases">
        <title>High-quality-draft genome sequence of Gaiella occulta.</title>
        <authorList>
            <person name="Severino R."/>
            <person name="Froufe H.J.C."/>
            <person name="Rainey F.A."/>
            <person name="Barroso C."/>
            <person name="Albuquerque L."/>
            <person name="Lobo-Da-Cunha A."/>
            <person name="Da Costa M.S."/>
            <person name="Egas C."/>
        </authorList>
    </citation>
    <scope>NUCLEOTIDE SEQUENCE [LARGE SCALE GENOMIC DNA]</scope>
    <source>
        <strain evidence="15 16">F2-233</strain>
    </source>
</reference>
<dbReference type="EC" id="1.2.1.11" evidence="6"/>
<accession>A0A7M2YXF7</accession>
<keyword evidence="16" id="KW-1185">Reference proteome</keyword>
<dbReference type="SUPFAM" id="SSF55347">
    <property type="entry name" value="Glyceraldehyde-3-phosphate dehydrogenase-like, C-terminal domain"/>
    <property type="match status" value="1"/>
</dbReference>
<dbReference type="SUPFAM" id="SSF51735">
    <property type="entry name" value="NAD(P)-binding Rossmann-fold domains"/>
    <property type="match status" value="1"/>
</dbReference>
<evidence type="ECO:0000256" key="7">
    <source>
        <dbReference type="ARBA" id="ARBA00022605"/>
    </source>
</evidence>
<dbReference type="Gene3D" id="3.30.360.10">
    <property type="entry name" value="Dihydrodipicolinate Reductase, domain 2"/>
    <property type="match status" value="1"/>
</dbReference>
<dbReference type="AlphaFoldDB" id="A0A7M2YXF7"/>
<dbReference type="OrthoDB" id="9805684at2"/>
<dbReference type="PANTHER" id="PTHR46278:SF2">
    <property type="entry name" value="ASPARTATE-SEMIALDEHYDE DEHYDROGENASE"/>
    <property type="match status" value="1"/>
</dbReference>
<organism evidence="15 16">
    <name type="scientific">Gaiella occulta</name>
    <dbReference type="NCBI Taxonomy" id="1002870"/>
    <lineage>
        <taxon>Bacteria</taxon>
        <taxon>Bacillati</taxon>
        <taxon>Actinomycetota</taxon>
        <taxon>Thermoleophilia</taxon>
        <taxon>Gaiellales</taxon>
        <taxon>Gaiellaceae</taxon>
        <taxon>Gaiella</taxon>
    </lineage>
</organism>
<evidence type="ECO:0000256" key="9">
    <source>
        <dbReference type="ARBA" id="ARBA00022857"/>
    </source>
</evidence>
<dbReference type="Pfam" id="PF02774">
    <property type="entry name" value="Semialdhyde_dhC"/>
    <property type="match status" value="1"/>
</dbReference>
<dbReference type="Proteomes" id="UP000254134">
    <property type="component" value="Unassembled WGS sequence"/>
</dbReference>
<evidence type="ECO:0000256" key="2">
    <source>
        <dbReference type="ARBA" id="ARBA00005076"/>
    </source>
</evidence>
<dbReference type="CDD" id="cd18131">
    <property type="entry name" value="ASADH_C_bac_euk_like"/>
    <property type="match status" value="1"/>
</dbReference>
<dbReference type="UniPathway" id="UPA00051">
    <property type="reaction ID" value="UER00464"/>
</dbReference>
<dbReference type="InterPro" id="IPR036291">
    <property type="entry name" value="NAD(P)-bd_dom_sf"/>
</dbReference>
<keyword evidence="10" id="KW-0560">Oxidoreductase</keyword>
<feature type="active site" description="Acyl-thioester intermediate" evidence="13">
    <location>
        <position position="131"/>
    </location>
</feature>
<evidence type="ECO:0000256" key="4">
    <source>
        <dbReference type="ARBA" id="ARBA00010584"/>
    </source>
</evidence>
<dbReference type="InterPro" id="IPR000319">
    <property type="entry name" value="Asp-semialdehyde_DH_CS"/>
</dbReference>
<dbReference type="GO" id="GO:0009089">
    <property type="term" value="P:lysine biosynthetic process via diaminopimelate"/>
    <property type="evidence" value="ECO:0007669"/>
    <property type="project" value="UniProtKB-UniPathway"/>
</dbReference>
<dbReference type="InterPro" id="IPR000534">
    <property type="entry name" value="Semialdehyde_DH_NAD-bd"/>
</dbReference>
<dbReference type="Gene3D" id="3.40.50.720">
    <property type="entry name" value="NAD(P)-binding Rossmann-like Domain"/>
    <property type="match status" value="1"/>
</dbReference>
<dbReference type="GO" id="GO:0004073">
    <property type="term" value="F:aspartate-semialdehyde dehydrogenase activity"/>
    <property type="evidence" value="ECO:0007669"/>
    <property type="project" value="UniProtKB-EC"/>
</dbReference>
<keyword evidence="7" id="KW-0028">Amino-acid biosynthesis</keyword>
<evidence type="ECO:0000256" key="5">
    <source>
        <dbReference type="ARBA" id="ARBA00011738"/>
    </source>
</evidence>
<comment type="catalytic activity">
    <reaction evidence="12">
        <text>L-aspartate 4-semialdehyde + phosphate + NADP(+) = 4-phospho-L-aspartate + NADPH + H(+)</text>
        <dbReference type="Rhea" id="RHEA:24284"/>
        <dbReference type="ChEBI" id="CHEBI:15378"/>
        <dbReference type="ChEBI" id="CHEBI:43474"/>
        <dbReference type="ChEBI" id="CHEBI:57535"/>
        <dbReference type="ChEBI" id="CHEBI:57783"/>
        <dbReference type="ChEBI" id="CHEBI:58349"/>
        <dbReference type="ChEBI" id="CHEBI:537519"/>
        <dbReference type="EC" id="1.2.1.11"/>
    </reaction>
</comment>
<keyword evidence="9" id="KW-0521">NADP</keyword>
<comment type="pathway">
    <text evidence="3">Amino-acid biosynthesis; L-threonine biosynthesis; L-threonine from L-aspartate: step 2/5.</text>
</comment>
<evidence type="ECO:0000313" key="15">
    <source>
        <dbReference type="EMBL" id="RDI74812.1"/>
    </source>
</evidence>
<dbReference type="SMART" id="SM00859">
    <property type="entry name" value="Semialdhyde_dh"/>
    <property type="match status" value="1"/>
</dbReference>
<dbReference type="EMBL" id="QQZY01000003">
    <property type="protein sequence ID" value="RDI74812.1"/>
    <property type="molecule type" value="Genomic_DNA"/>
</dbReference>
<dbReference type="GO" id="GO:0051287">
    <property type="term" value="F:NAD binding"/>
    <property type="evidence" value="ECO:0007669"/>
    <property type="project" value="InterPro"/>
</dbReference>
<evidence type="ECO:0000256" key="11">
    <source>
        <dbReference type="ARBA" id="ARBA00023167"/>
    </source>
</evidence>